<dbReference type="Proteomes" id="UP000298138">
    <property type="component" value="Unassembled WGS sequence"/>
</dbReference>
<evidence type="ECO:0000313" key="16">
    <source>
        <dbReference type="Proteomes" id="UP000298138"/>
    </source>
</evidence>
<evidence type="ECO:0000256" key="10">
    <source>
        <dbReference type="ARBA" id="ARBA00023159"/>
    </source>
</evidence>
<dbReference type="InParanoid" id="A0A4S2MZC5"/>
<keyword evidence="10" id="KW-0010">Activator</keyword>
<dbReference type="GO" id="GO:0005634">
    <property type="term" value="C:nucleus"/>
    <property type="evidence" value="ECO:0007669"/>
    <property type="project" value="UniProtKB-SubCell"/>
</dbReference>
<dbReference type="OrthoDB" id="2288868at2759"/>
<evidence type="ECO:0000256" key="9">
    <source>
        <dbReference type="ARBA" id="ARBA00023015"/>
    </source>
</evidence>
<feature type="region of interest" description="Disordered" evidence="14">
    <location>
        <begin position="65"/>
        <end position="90"/>
    </location>
</feature>
<gene>
    <name evidence="15" type="ORF">EX30DRAFT_370834</name>
</gene>
<keyword evidence="6" id="KW-0158">Chromosome</keyword>
<keyword evidence="16" id="KW-1185">Reference proteome</keyword>
<comment type="subunit">
    <text evidence="4">Component of the EKC/KEOPS complex composed of at least BUD32, CGI121, GON7, KAE1 and PCC1; the whole complex dimerizes.</text>
</comment>
<evidence type="ECO:0000256" key="7">
    <source>
        <dbReference type="ARBA" id="ARBA00022694"/>
    </source>
</evidence>
<keyword evidence="12" id="KW-0539">Nucleus</keyword>
<evidence type="ECO:0000256" key="1">
    <source>
        <dbReference type="ARBA" id="ARBA00004123"/>
    </source>
</evidence>
<keyword evidence="11" id="KW-0804">Transcription</keyword>
<evidence type="ECO:0000256" key="5">
    <source>
        <dbReference type="ARBA" id="ARBA00019746"/>
    </source>
</evidence>
<feature type="region of interest" description="Disordered" evidence="14">
    <location>
        <begin position="1"/>
        <end position="21"/>
    </location>
</feature>
<name>A0A4S2MZC5_9PEZI</name>
<comment type="function">
    <text evidence="13">Component of the EKC/KEOPS complex that is required for the formation of a threonylcarbamoyl group on adenosine at position 37 (t(6)A37) in tRNAs that read codons beginning with adenine. The complex is probably involved in the transfer of the threonylcarbamoyl moiety of threonylcarbamoyl-AMP (TC-AMP) to the N6 group of A37. GON7 likely plays a supporting role to the catalytic subunit KAE1 in the complex. The EKC/KEOPS complex also promotes both telomere uncapping and telomere elongation. The complex is required for efficient recruitment of transcriptional coactivators.</text>
</comment>
<dbReference type="GO" id="GO:0008033">
    <property type="term" value="P:tRNA processing"/>
    <property type="evidence" value="ECO:0007669"/>
    <property type="project" value="UniProtKB-KW"/>
</dbReference>
<keyword evidence="8" id="KW-0779">Telomere</keyword>
<feature type="compositionally biased region" description="Acidic residues" evidence="14">
    <location>
        <begin position="80"/>
        <end position="89"/>
    </location>
</feature>
<evidence type="ECO:0000256" key="12">
    <source>
        <dbReference type="ARBA" id="ARBA00023242"/>
    </source>
</evidence>
<evidence type="ECO:0000256" key="13">
    <source>
        <dbReference type="ARBA" id="ARBA00025393"/>
    </source>
</evidence>
<evidence type="ECO:0000256" key="6">
    <source>
        <dbReference type="ARBA" id="ARBA00022454"/>
    </source>
</evidence>
<accession>A0A4S2MZC5</accession>
<keyword evidence="9" id="KW-0805">Transcription regulation</keyword>
<protein>
    <recommendedName>
        <fullName evidence="5">EKC/KEOPS complex subunit GON7</fullName>
    </recommendedName>
</protein>
<dbReference type="Pfam" id="PF08738">
    <property type="entry name" value="Gon7"/>
    <property type="match status" value="1"/>
</dbReference>
<evidence type="ECO:0000313" key="15">
    <source>
        <dbReference type="EMBL" id="TGZ82158.1"/>
    </source>
</evidence>
<evidence type="ECO:0000256" key="8">
    <source>
        <dbReference type="ARBA" id="ARBA00022895"/>
    </source>
</evidence>
<evidence type="ECO:0000256" key="2">
    <source>
        <dbReference type="ARBA" id="ARBA00004574"/>
    </source>
</evidence>
<dbReference type="InterPro" id="IPR014849">
    <property type="entry name" value="EKC/KEOPS_Gon7"/>
</dbReference>
<comment type="similarity">
    <text evidence="3">Belongs to the GON7 family.</text>
</comment>
<evidence type="ECO:0000256" key="11">
    <source>
        <dbReference type="ARBA" id="ARBA00023163"/>
    </source>
</evidence>
<evidence type="ECO:0000256" key="4">
    <source>
        <dbReference type="ARBA" id="ARBA00011534"/>
    </source>
</evidence>
<proteinExistence type="inferred from homology"/>
<sequence length="174" mass="19309">MSPLPAEQATAVYTSPLPPPSDNKAFAYQLPEAISDTARLGTLKEVVEKLQADVNAYLTERMEEEKQAELAAGKKGQVREEEEEEENYGEETRISRLLRVAWTWFNRGLGDGLLGREEIQTLNSFPSCFGDDDEDADYETHGLSGLMSDGIVDIWFDGAILAVYVDPASICLPY</sequence>
<organism evidence="15 16">
    <name type="scientific">Ascodesmis nigricans</name>
    <dbReference type="NCBI Taxonomy" id="341454"/>
    <lineage>
        <taxon>Eukaryota</taxon>
        <taxon>Fungi</taxon>
        <taxon>Dikarya</taxon>
        <taxon>Ascomycota</taxon>
        <taxon>Pezizomycotina</taxon>
        <taxon>Pezizomycetes</taxon>
        <taxon>Pezizales</taxon>
        <taxon>Ascodesmidaceae</taxon>
        <taxon>Ascodesmis</taxon>
    </lineage>
</organism>
<dbReference type="GO" id="GO:0000781">
    <property type="term" value="C:chromosome, telomeric region"/>
    <property type="evidence" value="ECO:0007669"/>
    <property type="project" value="UniProtKB-SubCell"/>
</dbReference>
<comment type="subcellular location">
    <subcellularLocation>
        <location evidence="2">Chromosome</location>
        <location evidence="2">Telomere</location>
    </subcellularLocation>
    <subcellularLocation>
        <location evidence="1">Nucleus</location>
    </subcellularLocation>
</comment>
<dbReference type="AlphaFoldDB" id="A0A4S2MZC5"/>
<dbReference type="EMBL" id="ML220116">
    <property type="protein sequence ID" value="TGZ82158.1"/>
    <property type="molecule type" value="Genomic_DNA"/>
</dbReference>
<evidence type="ECO:0000256" key="14">
    <source>
        <dbReference type="SAM" id="MobiDB-lite"/>
    </source>
</evidence>
<reference evidence="15 16" key="1">
    <citation type="submission" date="2019-04" db="EMBL/GenBank/DDBJ databases">
        <title>Comparative genomics and transcriptomics to analyze fruiting body development in filamentous ascomycetes.</title>
        <authorList>
            <consortium name="DOE Joint Genome Institute"/>
            <person name="Lutkenhaus R."/>
            <person name="Traeger S."/>
            <person name="Breuer J."/>
            <person name="Kuo A."/>
            <person name="Lipzen A."/>
            <person name="Pangilinan J."/>
            <person name="Dilworth D."/>
            <person name="Sandor L."/>
            <person name="Poggeler S."/>
            <person name="Barry K."/>
            <person name="Grigoriev I.V."/>
            <person name="Nowrousian M."/>
        </authorList>
    </citation>
    <scope>NUCLEOTIDE SEQUENCE [LARGE SCALE GENOMIC DNA]</scope>
    <source>
        <strain evidence="15 16">CBS 389.68</strain>
    </source>
</reference>
<keyword evidence="7" id="KW-0819">tRNA processing</keyword>
<evidence type="ECO:0000256" key="3">
    <source>
        <dbReference type="ARBA" id="ARBA00008529"/>
    </source>
</evidence>